<feature type="region of interest" description="Disordered" evidence="1">
    <location>
        <begin position="99"/>
        <end position="119"/>
    </location>
</feature>
<evidence type="ECO:0000313" key="2">
    <source>
        <dbReference type="EMBL" id="NYE44901.1"/>
    </source>
</evidence>
<accession>A0A852TNA1</accession>
<protein>
    <submittedName>
        <fullName evidence="2">Uncharacterized protein</fullName>
    </submittedName>
</protein>
<sequence length="138" mass="14816">MRWASDLGLDPAECVKTVYRYPHEGIDVLAEVAGDPTGLADLGYEGAADIVCVPIKKAKSAEPTDDRQTYNKLIRGIRGIGERADALLIMRLRPYAGSVPTPGGSARSPPPPASCSTTRATARCEITQRNRLLPIKAQ</sequence>
<reference evidence="2 3" key="1">
    <citation type="submission" date="2020-07" db="EMBL/GenBank/DDBJ databases">
        <title>Sequencing the genomes of 1000 actinobacteria strains.</title>
        <authorList>
            <person name="Klenk H.-P."/>
        </authorList>
    </citation>
    <scope>NUCLEOTIDE SEQUENCE [LARGE SCALE GENOMIC DNA]</scope>
    <source>
        <strain evidence="2 3">CXB654</strain>
    </source>
</reference>
<dbReference type="AlphaFoldDB" id="A0A852TNA1"/>
<evidence type="ECO:0000256" key="1">
    <source>
        <dbReference type="SAM" id="MobiDB-lite"/>
    </source>
</evidence>
<organism evidence="2 3">
    <name type="scientific">Spinactinospora alkalitolerans</name>
    <dbReference type="NCBI Taxonomy" id="687207"/>
    <lineage>
        <taxon>Bacteria</taxon>
        <taxon>Bacillati</taxon>
        <taxon>Actinomycetota</taxon>
        <taxon>Actinomycetes</taxon>
        <taxon>Streptosporangiales</taxon>
        <taxon>Nocardiopsidaceae</taxon>
        <taxon>Spinactinospora</taxon>
    </lineage>
</organism>
<dbReference type="Proteomes" id="UP000589036">
    <property type="component" value="Unassembled WGS sequence"/>
</dbReference>
<proteinExistence type="predicted"/>
<comment type="caution">
    <text evidence="2">The sequence shown here is derived from an EMBL/GenBank/DDBJ whole genome shotgun (WGS) entry which is preliminary data.</text>
</comment>
<keyword evidence="3" id="KW-1185">Reference proteome</keyword>
<name>A0A852TNA1_9ACTN</name>
<gene>
    <name evidence="2" type="ORF">HDA32_000021</name>
</gene>
<dbReference type="RefSeq" id="WP_179641219.1">
    <property type="nucleotide sequence ID" value="NZ_BAAAYY010000005.1"/>
</dbReference>
<dbReference type="EMBL" id="JACCCC010000001">
    <property type="protein sequence ID" value="NYE44901.1"/>
    <property type="molecule type" value="Genomic_DNA"/>
</dbReference>
<evidence type="ECO:0000313" key="3">
    <source>
        <dbReference type="Proteomes" id="UP000589036"/>
    </source>
</evidence>